<evidence type="ECO:0000313" key="1">
    <source>
        <dbReference type="EMBL" id="NBN88368.1"/>
    </source>
</evidence>
<sequence length="208" mass="24621">MVKQVIGVFKDFLINPVKKLFLGEKKIKNFDDLKNFISKKSAYVSQFTLYGYLRTRMGGINFYKSLNDLPFNTSVNIARWNIFLVAVQDLLLFTFSYIYNKQDRSVITNVNEFFKKILEEQQPFGLSVELKNKSIQEFEERIKKVNWHMCYKTKPFEKSCEALFTWAPIADQLKDLDKEIVINSMDVQWQNVMIDFVKLLQPLNENVR</sequence>
<dbReference type="Proteomes" id="UP000699985">
    <property type="component" value="Unassembled WGS sequence"/>
</dbReference>
<protein>
    <recommendedName>
        <fullName evidence="4">Esterase</fullName>
    </recommendedName>
</protein>
<dbReference type="Proteomes" id="UP000713222">
    <property type="component" value="Unassembled WGS sequence"/>
</dbReference>
<reference evidence="1" key="1">
    <citation type="submission" date="2018-10" db="EMBL/GenBank/DDBJ databases">
        <title>Iterative Subtractive Binning of Freshwater Chronoseries Metagenomes Recovers Nearly Complete Genomes from over Four Hundred Novel Species.</title>
        <authorList>
            <person name="Rodriguez-R L.M."/>
            <person name="Tsementzi D."/>
            <person name="Luo C."/>
            <person name="Konstantinidis K.T."/>
        </authorList>
    </citation>
    <scope>NUCLEOTIDE SEQUENCE</scope>
    <source>
        <strain evidence="1">WB7_6_001</strain>
        <strain evidence="2">WB8_1A_003</strain>
    </source>
</reference>
<evidence type="ECO:0000313" key="2">
    <source>
        <dbReference type="EMBL" id="NCU50883.1"/>
    </source>
</evidence>
<evidence type="ECO:0008006" key="4">
    <source>
        <dbReference type="Google" id="ProtNLM"/>
    </source>
</evidence>
<accession>A0A964XQM5</accession>
<dbReference type="EMBL" id="RGMI01000214">
    <property type="protein sequence ID" value="NCU50883.1"/>
    <property type="molecule type" value="Genomic_DNA"/>
</dbReference>
<evidence type="ECO:0000313" key="3">
    <source>
        <dbReference type="Proteomes" id="UP000713222"/>
    </source>
</evidence>
<organism evidence="1 3">
    <name type="scientific">Candidatus Fonsibacter lacus</name>
    <dbReference type="NCBI Taxonomy" id="2576439"/>
    <lineage>
        <taxon>Bacteria</taxon>
        <taxon>Pseudomonadati</taxon>
        <taxon>Pseudomonadota</taxon>
        <taxon>Alphaproteobacteria</taxon>
        <taxon>Candidatus Pelagibacterales</taxon>
        <taxon>Candidatus Pelagibacterales incertae sedis</taxon>
        <taxon>Candidatus Fonsibacter</taxon>
    </lineage>
</organism>
<comment type="caution">
    <text evidence="1">The sequence shown here is derived from an EMBL/GenBank/DDBJ whole genome shotgun (WGS) entry which is preliminary data.</text>
</comment>
<name>A0A964XQM5_9PROT</name>
<dbReference type="AlphaFoldDB" id="A0A964XQM5"/>
<dbReference type="EMBL" id="RGET01000103">
    <property type="protein sequence ID" value="NBN88368.1"/>
    <property type="molecule type" value="Genomic_DNA"/>
</dbReference>
<proteinExistence type="predicted"/>
<gene>
    <name evidence="1" type="ORF">EBV32_04710</name>
    <name evidence="2" type="ORF">EBX29_03845</name>
</gene>